<proteinExistence type="predicted"/>
<name>A0AAU6PZ34_9DEIO</name>
<dbReference type="RefSeq" id="WP_339094499.1">
    <property type="nucleotide sequence ID" value="NZ_CP149782.1"/>
</dbReference>
<dbReference type="SUPFAM" id="SSF53756">
    <property type="entry name" value="UDP-Glycosyltransferase/glycogen phosphorylase"/>
    <property type="match status" value="1"/>
</dbReference>
<accession>A0AAU6PZ34</accession>
<dbReference type="PANTHER" id="PTHR39517">
    <property type="entry name" value="SLL0192 PROTEIN"/>
    <property type="match status" value="1"/>
</dbReference>
<dbReference type="NCBIfam" id="TIGR03492">
    <property type="entry name" value="lipid-A-disaccharide synthase-related protein"/>
    <property type="match status" value="1"/>
</dbReference>
<protein>
    <submittedName>
        <fullName evidence="1">Lipid-A-disaccharide synthase-related protein</fullName>
    </submittedName>
</protein>
<sequence length="407" mass="42611">MALSVAPATLFVSNGHAEDLIGAALVRAWRQVRPQEHVLALPLVAQGRAYDGVAQVSGPLLDLPSGGFPFGSLDNLRADLGAGLVGTSLGQWQAALAQGRNVHRVVVVGDTYALAVGTLAARQIRGTQGARLPLVHVQPLVSVLYGEGMTPAAHLRELNALGANAFMPWEIALGRRAWRVYTRDAASARYLARRGANAAYRGSFAMDVLPAPERDLSALRDGRPVLALLPGQRGDAQTSLPLMLEAARQLPELQAFVAWPREWAELPPLPGWTLEEQGEGQLLASREGAQVSLLRGSFSAILHAARSGGVALGTAGTANEQAAGLGIPVVGFATAGPQYVAGFAARQQRLLGAALTLTPPEVAAVVRAVRSLLSGPRRERASRDGRERIGAAGALGQIAQEMAVGLA</sequence>
<dbReference type="AlphaFoldDB" id="A0AAU6PZ34"/>
<reference evidence="1" key="1">
    <citation type="submission" date="2024-03" db="EMBL/GenBank/DDBJ databases">
        <title>Deinococcus weizhi sp. nov., isolated from human skin.</title>
        <authorList>
            <person name="Wei Z."/>
            <person name="Tian F."/>
            <person name="Yang C."/>
            <person name="Xin L.T."/>
            <person name="Wen Z.J."/>
            <person name="Lan K.C."/>
            <person name="Yu L."/>
            <person name="Zhe W."/>
            <person name="Dan F.D."/>
            <person name="Jun W."/>
            <person name="Rui Z."/>
            <person name="Yong X.J."/>
            <person name="Ting Y."/>
            <person name="Wei X."/>
            <person name="Xu Z.G."/>
            <person name="Xin Z."/>
            <person name="Dong F.G."/>
            <person name="Ni X.M."/>
            <person name="Zheng M.G."/>
            <person name="Chun Y."/>
            <person name="Qian W.X."/>
        </authorList>
    </citation>
    <scope>NUCLEOTIDE SEQUENCE</scope>
    <source>
        <strain evidence="1">VB142</strain>
    </source>
</reference>
<dbReference type="EMBL" id="CP149782">
    <property type="protein sequence ID" value="WYF43649.1"/>
    <property type="molecule type" value="Genomic_DNA"/>
</dbReference>
<gene>
    <name evidence="1" type="ORF">WDJ50_09475</name>
</gene>
<organism evidence="1">
    <name type="scientific">Deinococcus sp. VB142</name>
    <dbReference type="NCBI Taxonomy" id="3112952"/>
    <lineage>
        <taxon>Bacteria</taxon>
        <taxon>Thermotogati</taxon>
        <taxon>Deinococcota</taxon>
        <taxon>Deinococci</taxon>
        <taxon>Deinococcales</taxon>
        <taxon>Deinococcaceae</taxon>
        <taxon>Deinococcus</taxon>
    </lineage>
</organism>
<dbReference type="InterPro" id="IPR019994">
    <property type="entry name" value="Lipid-A-disac_synthase-rel_put"/>
</dbReference>
<dbReference type="PANTHER" id="PTHR39517:SF1">
    <property type="entry name" value="LIPID-A-DISACCHARIDE SYNTHASE"/>
    <property type="match status" value="1"/>
</dbReference>
<evidence type="ECO:0000313" key="1">
    <source>
        <dbReference type="EMBL" id="WYF43649.1"/>
    </source>
</evidence>